<proteinExistence type="predicted"/>
<evidence type="ECO:0000313" key="4">
    <source>
        <dbReference type="EMBL" id="GEL90730.1"/>
    </source>
</evidence>
<keyword evidence="1 3" id="KW-0812">Transmembrane</keyword>
<dbReference type="EMBL" id="BJWF01000001">
    <property type="protein sequence ID" value="GEL90730.1"/>
    <property type="molecule type" value="Genomic_DNA"/>
</dbReference>
<name>A0A511IY78_9ENTE</name>
<dbReference type="PANTHER" id="PTHR37815:SF3">
    <property type="entry name" value="UPF0397 PROTEIN SPR0429"/>
    <property type="match status" value="1"/>
</dbReference>
<dbReference type="Gene3D" id="1.10.1760.20">
    <property type="match status" value="1"/>
</dbReference>
<sequence>MLTTKRLTVYAMMIALTVALSLTILIPIPATNGFVTLCEVGIYTAASLFGPIGGLVVGASSGLLIDLLSGYPQWAIFSLLIHGLQGFICGFFSKKSAKNWIVGLILGSIVMIIGYFLAGWFLYDWPAGVASLPGNFFQNIVGIGLTFPLTQTIQRTVLKKRFIK</sequence>
<reference evidence="4 5" key="1">
    <citation type="submission" date="2019-07" db="EMBL/GenBank/DDBJ databases">
        <title>Whole genome shotgun sequence of Enterococcus villorum NBRC 100699.</title>
        <authorList>
            <person name="Hosoyama A."/>
            <person name="Uohara A."/>
            <person name="Ohji S."/>
            <person name="Ichikawa N."/>
        </authorList>
    </citation>
    <scope>NUCLEOTIDE SEQUENCE [LARGE SCALE GENOMIC DNA]</scope>
    <source>
        <strain evidence="4 5">NBRC 100699</strain>
    </source>
</reference>
<dbReference type="PANTHER" id="PTHR37815">
    <property type="entry name" value="UPF0397 PROTEIN BC_2624-RELATED"/>
    <property type="match status" value="1"/>
</dbReference>
<comment type="caution">
    <text evidence="4">The sequence shown here is derived from an EMBL/GenBank/DDBJ whole genome shotgun (WGS) entry which is preliminary data.</text>
</comment>
<feature type="transmembrane region" description="Helical" evidence="3">
    <location>
        <begin position="6"/>
        <end position="28"/>
    </location>
</feature>
<keyword evidence="3" id="KW-0472">Membrane</keyword>
<evidence type="ECO:0000313" key="5">
    <source>
        <dbReference type="Proteomes" id="UP000321830"/>
    </source>
</evidence>
<dbReference type="InterPro" id="IPR009825">
    <property type="entry name" value="ECF_substrate-spec-like"/>
</dbReference>
<organism evidence="4 5">
    <name type="scientific">Enterococcus villorum</name>
    <dbReference type="NCBI Taxonomy" id="112904"/>
    <lineage>
        <taxon>Bacteria</taxon>
        <taxon>Bacillati</taxon>
        <taxon>Bacillota</taxon>
        <taxon>Bacilli</taxon>
        <taxon>Lactobacillales</taxon>
        <taxon>Enterococcaceae</taxon>
        <taxon>Enterococcus</taxon>
    </lineage>
</organism>
<dbReference type="Proteomes" id="UP000321830">
    <property type="component" value="Unassembled WGS sequence"/>
</dbReference>
<dbReference type="RefSeq" id="WP_010750970.1">
    <property type="nucleotide sequence ID" value="NZ_BJWF01000001.1"/>
</dbReference>
<gene>
    <name evidence="4" type="ORF">EVI01_00670</name>
</gene>
<dbReference type="GO" id="GO:0016020">
    <property type="term" value="C:membrane"/>
    <property type="evidence" value="ECO:0007669"/>
    <property type="project" value="InterPro"/>
</dbReference>
<feature type="transmembrane region" description="Helical" evidence="3">
    <location>
        <begin position="100"/>
        <end position="123"/>
    </location>
</feature>
<feature type="transmembrane region" description="Helical" evidence="3">
    <location>
        <begin position="71"/>
        <end position="93"/>
    </location>
</feature>
<evidence type="ECO:0000256" key="3">
    <source>
        <dbReference type="SAM" id="Phobius"/>
    </source>
</evidence>
<evidence type="ECO:0000256" key="2">
    <source>
        <dbReference type="ARBA" id="ARBA00022989"/>
    </source>
</evidence>
<keyword evidence="2 3" id="KW-1133">Transmembrane helix</keyword>
<dbReference type="Pfam" id="PF07155">
    <property type="entry name" value="ECF-ribofla_trS"/>
    <property type="match status" value="1"/>
</dbReference>
<protein>
    <submittedName>
        <fullName evidence="4">Membrane protein</fullName>
    </submittedName>
</protein>
<dbReference type="AlphaFoldDB" id="A0A511IY78"/>
<accession>A0A511IY78</accession>
<evidence type="ECO:0000256" key="1">
    <source>
        <dbReference type="ARBA" id="ARBA00022692"/>
    </source>
</evidence>
<feature type="transmembrane region" description="Helical" evidence="3">
    <location>
        <begin position="135"/>
        <end position="153"/>
    </location>
</feature>